<accession>A0A109J9G6</accession>
<protein>
    <submittedName>
        <fullName evidence="2">Uncharacterized protein</fullName>
    </submittedName>
</protein>
<organism evidence="2 3">
    <name type="scientific">Rhizobium altiplani</name>
    <dbReference type="NCBI Taxonomy" id="1864509"/>
    <lineage>
        <taxon>Bacteria</taxon>
        <taxon>Pseudomonadati</taxon>
        <taxon>Pseudomonadota</taxon>
        <taxon>Alphaproteobacteria</taxon>
        <taxon>Hyphomicrobiales</taxon>
        <taxon>Rhizobiaceae</taxon>
        <taxon>Rhizobium/Agrobacterium group</taxon>
        <taxon>Rhizobium</taxon>
    </lineage>
</organism>
<reference evidence="2 3" key="1">
    <citation type="submission" date="2015-11" db="EMBL/GenBank/DDBJ databases">
        <title>Draft Genome Sequence of the Strain BR 10423 (Rhizobium sp.) isolated from nodules of Mimosa pudica.</title>
        <authorList>
            <person name="Barauna A.C."/>
            <person name="Zilli J.E."/>
            <person name="Simoes-Araujo J.L."/>
            <person name="Reis V.M."/>
            <person name="James E.K."/>
            <person name="Reis F.B.Jr."/>
            <person name="Rouws L.F."/>
            <person name="Passos S.R."/>
            <person name="Gois S.R."/>
        </authorList>
    </citation>
    <scope>NUCLEOTIDE SEQUENCE [LARGE SCALE GENOMIC DNA]</scope>
    <source>
        <strain evidence="2 3">BR10423</strain>
    </source>
</reference>
<comment type="caution">
    <text evidence="2">The sequence shown here is derived from an EMBL/GenBank/DDBJ whole genome shotgun (WGS) entry which is preliminary data.</text>
</comment>
<feature type="region of interest" description="Disordered" evidence="1">
    <location>
        <begin position="72"/>
        <end position="102"/>
    </location>
</feature>
<feature type="compositionally biased region" description="Basic and acidic residues" evidence="1">
    <location>
        <begin position="72"/>
        <end position="87"/>
    </location>
</feature>
<evidence type="ECO:0000313" key="2">
    <source>
        <dbReference type="EMBL" id="KWV44801.1"/>
    </source>
</evidence>
<dbReference type="AlphaFoldDB" id="A0A109J9G6"/>
<name>A0A109J9G6_9HYPH</name>
<feature type="compositionally biased region" description="Polar residues" evidence="1">
    <location>
        <begin position="91"/>
        <end position="102"/>
    </location>
</feature>
<proteinExistence type="predicted"/>
<dbReference type="EMBL" id="LNCD01000120">
    <property type="protein sequence ID" value="KWV44801.1"/>
    <property type="molecule type" value="Genomic_DNA"/>
</dbReference>
<evidence type="ECO:0000256" key="1">
    <source>
        <dbReference type="SAM" id="MobiDB-lite"/>
    </source>
</evidence>
<gene>
    <name evidence="2" type="ORF">AS026_01395</name>
</gene>
<sequence>MKLPPKPILAGSSHADDGMDEADYDCCASSASLSKALQTLIPCMRAAAPNERSHQTAERSVTRMIDQAIKDQKELDQNARLEKRSLRESGIQPSRASGNLAR</sequence>
<dbReference type="Proteomes" id="UP000068164">
    <property type="component" value="Unassembled WGS sequence"/>
</dbReference>
<evidence type="ECO:0000313" key="3">
    <source>
        <dbReference type="Proteomes" id="UP000068164"/>
    </source>
</evidence>
<keyword evidence="3" id="KW-1185">Reference proteome</keyword>